<dbReference type="InterPro" id="IPR026866">
    <property type="entry name" value="CR006_AAA"/>
</dbReference>
<name>A0A3N4VE80_9RHOB</name>
<feature type="domain" description="Protein CR006 P-loop" evidence="2">
    <location>
        <begin position="35"/>
        <end position="731"/>
    </location>
</feature>
<evidence type="ECO:0000256" key="1">
    <source>
        <dbReference type="SAM" id="Coils"/>
    </source>
</evidence>
<organism evidence="3 4">
    <name type="scientific">Pacificibacter maritimus</name>
    <dbReference type="NCBI Taxonomy" id="762213"/>
    <lineage>
        <taxon>Bacteria</taxon>
        <taxon>Pseudomonadati</taxon>
        <taxon>Pseudomonadota</taxon>
        <taxon>Alphaproteobacteria</taxon>
        <taxon>Rhodobacterales</taxon>
        <taxon>Roseobacteraceae</taxon>
        <taxon>Pacificibacter</taxon>
    </lineage>
</organism>
<feature type="coiled-coil region" evidence="1">
    <location>
        <begin position="142"/>
        <end position="173"/>
    </location>
</feature>
<reference evidence="3 4" key="1">
    <citation type="submission" date="2018-11" db="EMBL/GenBank/DDBJ databases">
        <title>Genomic Encyclopedia of Type Strains, Phase IV (KMG-IV): sequencing the most valuable type-strain genomes for metagenomic binning, comparative biology and taxonomic classification.</title>
        <authorList>
            <person name="Goeker M."/>
        </authorList>
    </citation>
    <scope>NUCLEOTIDE SEQUENCE [LARGE SCALE GENOMIC DNA]</scope>
    <source>
        <strain evidence="3 4">DSM 104731</strain>
    </source>
</reference>
<dbReference type="AlphaFoldDB" id="A0A3N4VE80"/>
<dbReference type="OrthoDB" id="9789562at2"/>
<evidence type="ECO:0000313" key="3">
    <source>
        <dbReference type="EMBL" id="RPE72160.1"/>
    </source>
</evidence>
<proteinExistence type="predicted"/>
<evidence type="ECO:0000259" key="2">
    <source>
        <dbReference type="Pfam" id="PF13166"/>
    </source>
</evidence>
<dbReference type="Proteomes" id="UP000269689">
    <property type="component" value="Unassembled WGS sequence"/>
</dbReference>
<dbReference type="InterPro" id="IPR027417">
    <property type="entry name" value="P-loop_NTPase"/>
</dbReference>
<evidence type="ECO:0000313" key="4">
    <source>
        <dbReference type="Proteomes" id="UP000269689"/>
    </source>
</evidence>
<sequence length="766" mass="86033">MSTIKAAKPKLRVSAKYIGPIMELEAELSDRPQHLIFARNGTGKSFMARALRLLDPVKNESEDEAEIPSILVSEEAVDHQGTFALFEGNECIGSIGLNAHAGSVNRSKPSYIYHVFSEDFIEAHVRNRLHGLDGNITHEIIVGKENTEIDAKNKDLSELQEEVEKKRTNLVAKFDAGKAKLKSDFNITGSLGSFKQLNSEVYFSENKYVGSENAKDLSGLLKQYNLYKSLPTDPELPQEIEVTGIFPDLAEIGEALHRVTSPSSVAAQFKKRIQHNPNFFQSGLELLKTEDTSCPFCTQGINETALQAIDAYTQFFNDEEAKHTNQLNRIRKQLDQITDIIQQKRSATLKEKLRFNELKKFFSSVSDETSVDLSTLLDQLIETLKCVKAVVETKLTGLGVEVDLPPSNFTMLEAVLTKAVEENAKLYRSISSLVSNSNSERLLIQNGSCAAFTSDFAEKNDAAIQEIRQLNVEVTSLFFEIEILQKTHGDSGSAKARVIETFKLLLRNFFADTYTFDETSFSVRRKDTEIARGPDRTLSDGEKSVIAFCYYIARIHLRVESIEDYKKLFLIVDDPVSSLSFDYIYSIAQCLKYLRLADDGQVLMSLEPQLSRPKMLILTHNNYFYNVISTNNVVKSNGLFQLLAGNPKHQLSNQKAFATPHVLQLRDIYEVSKGNKPPDHTTPNSIRSVIEGMWKFCRPDIQDFEAFVKILISDHKIEIKSVLLNDLCHGGKFSDPPHQEAEIIEAAVEALSVVEKFAEGQLKLCE</sequence>
<gene>
    <name evidence="3" type="ORF">EDD53_1305</name>
</gene>
<protein>
    <submittedName>
        <fullName evidence="3">Wobble nucleotide-excising tRNase</fullName>
    </submittedName>
</protein>
<dbReference type="SUPFAM" id="SSF52540">
    <property type="entry name" value="P-loop containing nucleoside triphosphate hydrolases"/>
    <property type="match status" value="1"/>
</dbReference>
<dbReference type="Pfam" id="PF13166">
    <property type="entry name" value="AAA_13"/>
    <property type="match status" value="1"/>
</dbReference>
<accession>A0A3N4VE80</accession>
<dbReference type="RefSeq" id="WP_123792304.1">
    <property type="nucleotide sequence ID" value="NZ_RKQK01000001.1"/>
</dbReference>
<keyword evidence="1" id="KW-0175">Coiled coil</keyword>
<dbReference type="EMBL" id="RKQK01000001">
    <property type="protein sequence ID" value="RPE72160.1"/>
    <property type="molecule type" value="Genomic_DNA"/>
</dbReference>
<comment type="caution">
    <text evidence="3">The sequence shown here is derived from an EMBL/GenBank/DDBJ whole genome shotgun (WGS) entry which is preliminary data.</text>
</comment>
<keyword evidence="4" id="KW-1185">Reference proteome</keyword>
<dbReference type="Gene3D" id="3.40.50.300">
    <property type="entry name" value="P-loop containing nucleotide triphosphate hydrolases"/>
    <property type="match status" value="1"/>
</dbReference>